<evidence type="ECO:0000313" key="1">
    <source>
        <dbReference type="EMBL" id="PNH04830.1"/>
    </source>
</evidence>
<dbReference type="EMBL" id="PGGS01000356">
    <property type="protein sequence ID" value="PNH04830.1"/>
    <property type="molecule type" value="Genomic_DNA"/>
</dbReference>
<protein>
    <submittedName>
        <fullName evidence="1">Uncharacterized protein</fullName>
    </submittedName>
</protein>
<gene>
    <name evidence="1" type="ORF">TSOC_009024</name>
</gene>
<dbReference type="OrthoDB" id="542465at2759"/>
<keyword evidence="2" id="KW-1185">Reference proteome</keyword>
<accession>A0A2J7ZX29</accession>
<name>A0A2J7ZX29_9CHLO</name>
<dbReference type="Proteomes" id="UP000236333">
    <property type="component" value="Unassembled WGS sequence"/>
</dbReference>
<sequence>MVRSVDVSAFPVSAPARPAPWLASQCGRATRAITAAAAVAFRPSPEPPAQQLYRVVGPARISRRGDTLVARLFRGSRVELLDREGNAIAVHSSPNGAPYMGAAADEDEEEQQDEFAGFGECDAEGDGCLGECVLVAALVELGGSAANLDLVDLSVQPAVHHHHGRTYLSVRCLPEQAVIELSADADLSHPINVTPECAGGS</sequence>
<proteinExistence type="predicted"/>
<dbReference type="AlphaFoldDB" id="A0A2J7ZX29"/>
<comment type="caution">
    <text evidence="1">The sequence shown here is derived from an EMBL/GenBank/DDBJ whole genome shotgun (WGS) entry which is preliminary data.</text>
</comment>
<organism evidence="1 2">
    <name type="scientific">Tetrabaena socialis</name>
    <dbReference type="NCBI Taxonomy" id="47790"/>
    <lineage>
        <taxon>Eukaryota</taxon>
        <taxon>Viridiplantae</taxon>
        <taxon>Chlorophyta</taxon>
        <taxon>core chlorophytes</taxon>
        <taxon>Chlorophyceae</taxon>
        <taxon>CS clade</taxon>
        <taxon>Chlamydomonadales</taxon>
        <taxon>Tetrabaenaceae</taxon>
        <taxon>Tetrabaena</taxon>
    </lineage>
</organism>
<reference evidence="1 2" key="1">
    <citation type="journal article" date="2017" name="Mol. Biol. Evol.">
        <title>The 4-celled Tetrabaena socialis nuclear genome reveals the essential components for genetic control of cell number at the origin of multicellularity in the volvocine lineage.</title>
        <authorList>
            <person name="Featherston J."/>
            <person name="Arakaki Y."/>
            <person name="Hanschen E.R."/>
            <person name="Ferris P.J."/>
            <person name="Michod R.E."/>
            <person name="Olson B.J.S.C."/>
            <person name="Nozaki H."/>
            <person name="Durand P.M."/>
        </authorList>
    </citation>
    <scope>NUCLEOTIDE SEQUENCE [LARGE SCALE GENOMIC DNA]</scope>
    <source>
        <strain evidence="1 2">NIES-571</strain>
    </source>
</reference>
<evidence type="ECO:0000313" key="2">
    <source>
        <dbReference type="Proteomes" id="UP000236333"/>
    </source>
</evidence>